<dbReference type="InterPro" id="IPR013783">
    <property type="entry name" value="Ig-like_fold"/>
</dbReference>
<keyword evidence="5" id="KW-1279">T cell receptor</keyword>
<keyword evidence="9" id="KW-1185">Reference proteome</keyword>
<keyword evidence="5" id="KW-0391">Immunity</keyword>
<name>A0A674F541_SALTR</name>
<feature type="transmembrane region" description="Helical" evidence="6">
    <location>
        <begin position="162"/>
        <end position="185"/>
    </location>
</feature>
<dbReference type="InParanoid" id="A0A674F541"/>
<evidence type="ECO:0000256" key="4">
    <source>
        <dbReference type="ARBA" id="ARBA00023319"/>
    </source>
</evidence>
<evidence type="ECO:0000256" key="2">
    <source>
        <dbReference type="ARBA" id="ARBA00023130"/>
    </source>
</evidence>
<dbReference type="OMA" id="IEIYRIC"/>
<dbReference type="GeneTree" id="ENSGT01030000234557"/>
<sequence>TYKCVCSLLTYTSHKCRGDRVLQPKGVETATEGGQITLACHYETDDPSPYLFWYKQRANDFPKYMLMRFKFGTGDNATEFKERFHADLDANSKSVPLTIQHVQLSDSAVYYCALRPTVTTGDTTPLQKHAELHNDNTFVCTVYKPGVSSSSMLPKTFWLKKLLILAAFLCGMITINSFIFLLPLLQSLNLKKYQFLYNTSINFMHIFSLNHVA</sequence>
<keyword evidence="4" id="KW-0393">Immunoglobulin domain</keyword>
<dbReference type="Proteomes" id="UP000472277">
    <property type="component" value="Chromosome 21"/>
</dbReference>
<evidence type="ECO:0000259" key="7">
    <source>
        <dbReference type="PROSITE" id="PS50835"/>
    </source>
</evidence>
<protein>
    <recommendedName>
        <fullName evidence="7">Ig-like domain-containing protein</fullName>
    </recommendedName>
</protein>
<dbReference type="InterPro" id="IPR036179">
    <property type="entry name" value="Ig-like_dom_sf"/>
</dbReference>
<dbReference type="SMART" id="SM00406">
    <property type="entry name" value="IGv"/>
    <property type="match status" value="1"/>
</dbReference>
<evidence type="ECO:0000313" key="8">
    <source>
        <dbReference type="Ensembl" id="ENSSTUP00000115062.1"/>
    </source>
</evidence>
<dbReference type="InterPro" id="IPR013106">
    <property type="entry name" value="Ig_V-set"/>
</dbReference>
<dbReference type="PROSITE" id="PS50835">
    <property type="entry name" value="IG_LIKE"/>
    <property type="match status" value="1"/>
</dbReference>
<keyword evidence="3" id="KW-0675">Receptor</keyword>
<accession>A0A674F541</accession>
<evidence type="ECO:0000256" key="6">
    <source>
        <dbReference type="SAM" id="Phobius"/>
    </source>
</evidence>
<keyword evidence="1" id="KW-0732">Signal</keyword>
<evidence type="ECO:0000256" key="1">
    <source>
        <dbReference type="ARBA" id="ARBA00022729"/>
    </source>
</evidence>
<dbReference type="PANTHER" id="PTHR19367:SF18">
    <property type="entry name" value="T CELL RECEPTOR ALPHA VARIABLE 16"/>
    <property type="match status" value="1"/>
</dbReference>
<dbReference type="InterPro" id="IPR007110">
    <property type="entry name" value="Ig-like_dom"/>
</dbReference>
<dbReference type="GO" id="GO:0002250">
    <property type="term" value="P:adaptive immune response"/>
    <property type="evidence" value="ECO:0007669"/>
    <property type="project" value="UniProtKB-KW"/>
</dbReference>
<keyword evidence="6" id="KW-0472">Membrane</keyword>
<evidence type="ECO:0000256" key="3">
    <source>
        <dbReference type="ARBA" id="ARBA00023170"/>
    </source>
</evidence>
<evidence type="ECO:0000256" key="5">
    <source>
        <dbReference type="ARBA" id="ARBA00043266"/>
    </source>
</evidence>
<dbReference type="Ensembl" id="ENSSTUT00000123109.1">
    <property type="protein sequence ID" value="ENSSTUP00000115062.1"/>
    <property type="gene ID" value="ENSSTUG00000050700.1"/>
</dbReference>
<reference evidence="8" key="1">
    <citation type="submission" date="2025-08" db="UniProtKB">
        <authorList>
            <consortium name="Ensembl"/>
        </authorList>
    </citation>
    <scope>IDENTIFICATION</scope>
</reference>
<keyword evidence="6" id="KW-0812">Transmembrane</keyword>
<keyword evidence="6" id="KW-1133">Transmembrane helix</keyword>
<organism evidence="8 9">
    <name type="scientific">Salmo trutta</name>
    <name type="common">Brown trout</name>
    <dbReference type="NCBI Taxonomy" id="8032"/>
    <lineage>
        <taxon>Eukaryota</taxon>
        <taxon>Metazoa</taxon>
        <taxon>Chordata</taxon>
        <taxon>Craniata</taxon>
        <taxon>Vertebrata</taxon>
        <taxon>Euteleostomi</taxon>
        <taxon>Actinopterygii</taxon>
        <taxon>Neopterygii</taxon>
        <taxon>Teleostei</taxon>
        <taxon>Protacanthopterygii</taxon>
        <taxon>Salmoniformes</taxon>
        <taxon>Salmonidae</taxon>
        <taxon>Salmoninae</taxon>
        <taxon>Salmo</taxon>
    </lineage>
</organism>
<proteinExistence type="predicted"/>
<dbReference type="InterPro" id="IPR051287">
    <property type="entry name" value="TCR_variable_region"/>
</dbReference>
<dbReference type="GO" id="GO:0042101">
    <property type="term" value="C:T cell receptor complex"/>
    <property type="evidence" value="ECO:0007669"/>
    <property type="project" value="UniProtKB-KW"/>
</dbReference>
<dbReference type="Gene3D" id="2.60.40.10">
    <property type="entry name" value="Immunoglobulins"/>
    <property type="match status" value="1"/>
</dbReference>
<keyword evidence="2" id="KW-1064">Adaptive immunity</keyword>
<dbReference type="SMART" id="SM00409">
    <property type="entry name" value="IG"/>
    <property type="match status" value="1"/>
</dbReference>
<dbReference type="PANTHER" id="PTHR19367">
    <property type="entry name" value="T-CELL RECEPTOR ALPHA CHAIN V REGION"/>
    <property type="match status" value="1"/>
</dbReference>
<feature type="domain" description="Ig-like" evidence="7">
    <location>
        <begin position="19"/>
        <end position="124"/>
    </location>
</feature>
<dbReference type="InterPro" id="IPR003599">
    <property type="entry name" value="Ig_sub"/>
</dbReference>
<evidence type="ECO:0000313" key="9">
    <source>
        <dbReference type="Proteomes" id="UP000472277"/>
    </source>
</evidence>
<dbReference type="Pfam" id="PF07686">
    <property type="entry name" value="V-set"/>
    <property type="match status" value="1"/>
</dbReference>
<reference evidence="8" key="2">
    <citation type="submission" date="2025-09" db="UniProtKB">
        <authorList>
            <consortium name="Ensembl"/>
        </authorList>
    </citation>
    <scope>IDENTIFICATION</scope>
</reference>
<dbReference type="SUPFAM" id="SSF48726">
    <property type="entry name" value="Immunoglobulin"/>
    <property type="match status" value="1"/>
</dbReference>
<dbReference type="AlphaFoldDB" id="A0A674F541"/>